<accession>A0A1X7K028</accession>
<evidence type="ECO:0000313" key="3">
    <source>
        <dbReference type="Proteomes" id="UP000193834"/>
    </source>
</evidence>
<dbReference type="EMBL" id="FXAZ01000002">
    <property type="protein sequence ID" value="SMG33831.1"/>
    <property type="molecule type" value="Genomic_DNA"/>
</dbReference>
<keyword evidence="1" id="KW-1133">Transmembrane helix</keyword>
<reference evidence="2 3" key="1">
    <citation type="submission" date="2017-04" db="EMBL/GenBank/DDBJ databases">
        <authorList>
            <person name="Afonso C.L."/>
            <person name="Miller P.J."/>
            <person name="Scott M.A."/>
            <person name="Spackman E."/>
            <person name="Goraichik I."/>
            <person name="Dimitrov K.M."/>
            <person name="Suarez D.L."/>
            <person name="Swayne D.E."/>
        </authorList>
    </citation>
    <scope>NUCLEOTIDE SEQUENCE [LARGE SCALE GENOMIC DNA]</scope>
    <source>
        <strain evidence="2 3">11</strain>
    </source>
</reference>
<dbReference type="Proteomes" id="UP000193834">
    <property type="component" value="Unassembled WGS sequence"/>
</dbReference>
<proteinExistence type="predicted"/>
<evidence type="ECO:0000313" key="2">
    <source>
        <dbReference type="EMBL" id="SMG33831.1"/>
    </source>
</evidence>
<dbReference type="RefSeq" id="WP_085494129.1">
    <property type="nucleotide sequence ID" value="NZ_FXAZ01000002.1"/>
</dbReference>
<organism evidence="2 3">
    <name type="scientific">Paenibacillus aquistagni</name>
    <dbReference type="NCBI Taxonomy" id="1852522"/>
    <lineage>
        <taxon>Bacteria</taxon>
        <taxon>Bacillati</taxon>
        <taxon>Bacillota</taxon>
        <taxon>Bacilli</taxon>
        <taxon>Bacillales</taxon>
        <taxon>Paenibacillaceae</taxon>
        <taxon>Paenibacillus</taxon>
    </lineage>
</organism>
<dbReference type="AlphaFoldDB" id="A0A1X7K028"/>
<protein>
    <submittedName>
        <fullName evidence="2">Uncharacterized protein</fullName>
    </submittedName>
</protein>
<keyword evidence="1" id="KW-0472">Membrane</keyword>
<keyword evidence="1" id="KW-0812">Transmembrane</keyword>
<name>A0A1X7K028_9BACL</name>
<feature type="transmembrane region" description="Helical" evidence="1">
    <location>
        <begin position="39"/>
        <end position="61"/>
    </location>
</feature>
<sequence>MPYQKFKRRLIVMKYIGYILLIYGGLKGFITIISAGEDYSIGLIIAGLCLAACSSFILQFLEELQHEQELLKEEIKSLRRRTEP</sequence>
<evidence type="ECO:0000256" key="1">
    <source>
        <dbReference type="SAM" id="Phobius"/>
    </source>
</evidence>
<keyword evidence="3" id="KW-1185">Reference proteome</keyword>
<feature type="transmembrane region" description="Helical" evidence="1">
    <location>
        <begin position="12"/>
        <end position="33"/>
    </location>
</feature>
<gene>
    <name evidence="2" type="ORF">SAMN06295960_1886</name>
</gene>